<dbReference type="Pfam" id="PF11241">
    <property type="entry name" value="DUF3043"/>
    <property type="match status" value="1"/>
</dbReference>
<dbReference type="EMBL" id="CP070499">
    <property type="protein sequence ID" value="QSB13536.1"/>
    <property type="molecule type" value="Genomic_DNA"/>
</dbReference>
<dbReference type="RefSeq" id="WP_420847596.1">
    <property type="nucleotide sequence ID" value="NZ_CP070499.1"/>
</dbReference>
<reference evidence="3" key="1">
    <citation type="submission" date="2021-02" db="EMBL/GenBank/DDBJ databases">
        <title>Natrosporangium hydrolyticum gen. nov., sp. nov, a haloalkaliphilic actinobacterium from a soda solonchak soil.</title>
        <authorList>
            <person name="Sorokin D.Y."/>
            <person name="Khijniak T.V."/>
            <person name="Zakharycheva A.P."/>
            <person name="Boueva O.V."/>
            <person name="Ariskina E.V."/>
            <person name="Hahnke R.L."/>
            <person name="Bunk B."/>
            <person name="Sproer C."/>
            <person name="Schumann P."/>
            <person name="Evtushenko L.I."/>
            <person name="Kublanov I.V."/>
        </authorList>
    </citation>
    <scope>NUCLEOTIDE SEQUENCE</scope>
    <source>
        <strain evidence="3">DSM 106523</strain>
    </source>
</reference>
<feature type="transmembrane region" description="Helical" evidence="2">
    <location>
        <begin position="134"/>
        <end position="153"/>
    </location>
</feature>
<protein>
    <submittedName>
        <fullName evidence="3">DUF3043 domain-containing protein</fullName>
    </submittedName>
</protein>
<feature type="compositionally biased region" description="Basic and acidic residues" evidence="1">
    <location>
        <begin position="81"/>
        <end position="109"/>
    </location>
</feature>
<keyword evidence="4" id="KW-1185">Reference proteome</keyword>
<keyword evidence="2" id="KW-0472">Membrane</keyword>
<dbReference type="Proteomes" id="UP000662857">
    <property type="component" value="Chromosome"/>
</dbReference>
<name>A0A895YG70_9ACTN</name>
<feature type="compositionally biased region" description="Acidic residues" evidence="1">
    <location>
        <begin position="14"/>
        <end position="40"/>
    </location>
</feature>
<gene>
    <name evidence="3" type="ORF">JQS43_18345</name>
</gene>
<organism evidence="3 4">
    <name type="scientific">Natronosporangium hydrolyticum</name>
    <dbReference type="NCBI Taxonomy" id="2811111"/>
    <lineage>
        <taxon>Bacteria</taxon>
        <taxon>Bacillati</taxon>
        <taxon>Actinomycetota</taxon>
        <taxon>Actinomycetes</taxon>
        <taxon>Micromonosporales</taxon>
        <taxon>Micromonosporaceae</taxon>
        <taxon>Natronosporangium</taxon>
    </lineage>
</organism>
<dbReference type="KEGG" id="nhy:JQS43_18345"/>
<dbReference type="InterPro" id="IPR021403">
    <property type="entry name" value="DUF3043"/>
</dbReference>
<sequence>MPSLFRRRSSQLVEETEPATEVTDEVTEEVTEEVEEADEDPSARRGYTPSKKERGISTPKRPHAHLRRPGTVPTSASGKKLTKEERQELKEERRRRRQEVTEGMKRGDERYLTARDKGPERKIARDVVDSRRTVGTWFFAGALFVLLFSGAAMPDEVRLIANLAWAVLAIAVITDSWLLCRKTKRLVRQRHPDSTERMGALYFYVIMRALTFRKLRIPHPGRRIGEKI</sequence>
<keyword evidence="2" id="KW-1133">Transmembrane helix</keyword>
<proteinExistence type="predicted"/>
<evidence type="ECO:0000313" key="3">
    <source>
        <dbReference type="EMBL" id="QSB13536.1"/>
    </source>
</evidence>
<accession>A0A895YG70</accession>
<keyword evidence="2" id="KW-0812">Transmembrane</keyword>
<feature type="transmembrane region" description="Helical" evidence="2">
    <location>
        <begin position="159"/>
        <end position="180"/>
    </location>
</feature>
<evidence type="ECO:0000256" key="2">
    <source>
        <dbReference type="SAM" id="Phobius"/>
    </source>
</evidence>
<feature type="region of interest" description="Disordered" evidence="1">
    <location>
        <begin position="1"/>
        <end position="109"/>
    </location>
</feature>
<evidence type="ECO:0000256" key="1">
    <source>
        <dbReference type="SAM" id="MobiDB-lite"/>
    </source>
</evidence>
<evidence type="ECO:0000313" key="4">
    <source>
        <dbReference type="Proteomes" id="UP000662857"/>
    </source>
</evidence>
<dbReference type="AlphaFoldDB" id="A0A895YG70"/>